<sequence>MLVELSVVEQRYHAVMEVLSAGAPVVEVAARYGVSRKTVHAWVRRYRSDGLAGLADRSHRPHHHPWQLAPDVEARICELRRAHQFAHAVLRNALSNAVREELVGRNAAKLVKMSNPEYDVGAGLDPIAARALLKHIADDRLFALYLCAMVLGMRRGELLGLTWDAVDLDGHRLVVR</sequence>
<evidence type="ECO:0000313" key="3">
    <source>
        <dbReference type="EMBL" id="GAA1872346.1"/>
    </source>
</evidence>
<dbReference type="InterPro" id="IPR011010">
    <property type="entry name" value="DNA_brk_join_enz"/>
</dbReference>
<gene>
    <name evidence="3" type="ORF">GCM10009836_61570</name>
</gene>
<feature type="domain" description="Insertion element IS150 protein InsJ-like helix-turn-helix" evidence="2">
    <location>
        <begin position="10"/>
        <end position="62"/>
    </location>
</feature>
<accession>A0ABN2NJX0</accession>
<dbReference type="Gene3D" id="1.10.443.10">
    <property type="entry name" value="Intergrase catalytic core"/>
    <property type="match status" value="1"/>
</dbReference>
<keyword evidence="1" id="KW-0233">DNA recombination</keyword>
<comment type="caution">
    <text evidence="3">The sequence shown here is derived from an EMBL/GenBank/DDBJ whole genome shotgun (WGS) entry which is preliminary data.</text>
</comment>
<dbReference type="SUPFAM" id="SSF56349">
    <property type="entry name" value="DNA breaking-rejoining enzymes"/>
    <property type="match status" value="1"/>
</dbReference>
<dbReference type="SUPFAM" id="SSF46689">
    <property type="entry name" value="Homeodomain-like"/>
    <property type="match status" value="1"/>
</dbReference>
<proteinExistence type="predicted"/>
<name>A0ABN2NJX0_9PSEU</name>
<protein>
    <recommendedName>
        <fullName evidence="2">Insertion element IS150 protein InsJ-like helix-turn-helix domain-containing protein</fullName>
    </recommendedName>
</protein>
<evidence type="ECO:0000259" key="2">
    <source>
        <dbReference type="Pfam" id="PF13518"/>
    </source>
</evidence>
<dbReference type="InterPro" id="IPR036388">
    <property type="entry name" value="WH-like_DNA-bd_sf"/>
</dbReference>
<dbReference type="Pfam" id="PF13518">
    <property type="entry name" value="HTH_28"/>
    <property type="match status" value="1"/>
</dbReference>
<dbReference type="EMBL" id="BAAAQK010000025">
    <property type="protein sequence ID" value="GAA1872346.1"/>
    <property type="molecule type" value="Genomic_DNA"/>
</dbReference>
<keyword evidence="4" id="KW-1185">Reference proteome</keyword>
<dbReference type="Proteomes" id="UP001500449">
    <property type="component" value="Unassembled WGS sequence"/>
</dbReference>
<dbReference type="InterPro" id="IPR009057">
    <property type="entry name" value="Homeodomain-like_sf"/>
</dbReference>
<dbReference type="InterPro" id="IPR013762">
    <property type="entry name" value="Integrase-like_cat_sf"/>
</dbReference>
<dbReference type="InterPro" id="IPR055247">
    <property type="entry name" value="InsJ-like_HTH"/>
</dbReference>
<dbReference type="Gene3D" id="1.10.10.10">
    <property type="entry name" value="Winged helix-like DNA-binding domain superfamily/Winged helix DNA-binding domain"/>
    <property type="match status" value="1"/>
</dbReference>
<reference evidence="3 4" key="1">
    <citation type="journal article" date="2019" name="Int. J. Syst. Evol. Microbiol.">
        <title>The Global Catalogue of Microorganisms (GCM) 10K type strain sequencing project: providing services to taxonomists for standard genome sequencing and annotation.</title>
        <authorList>
            <consortium name="The Broad Institute Genomics Platform"/>
            <consortium name="The Broad Institute Genome Sequencing Center for Infectious Disease"/>
            <person name="Wu L."/>
            <person name="Ma J."/>
        </authorList>
    </citation>
    <scope>NUCLEOTIDE SEQUENCE [LARGE SCALE GENOMIC DNA]</scope>
    <source>
        <strain evidence="3 4">JCM 16009</strain>
    </source>
</reference>
<evidence type="ECO:0000256" key="1">
    <source>
        <dbReference type="ARBA" id="ARBA00023172"/>
    </source>
</evidence>
<evidence type="ECO:0000313" key="4">
    <source>
        <dbReference type="Proteomes" id="UP001500449"/>
    </source>
</evidence>
<organism evidence="3 4">
    <name type="scientific">Pseudonocardia ailaonensis</name>
    <dbReference type="NCBI Taxonomy" id="367279"/>
    <lineage>
        <taxon>Bacteria</taxon>
        <taxon>Bacillati</taxon>
        <taxon>Actinomycetota</taxon>
        <taxon>Actinomycetes</taxon>
        <taxon>Pseudonocardiales</taxon>
        <taxon>Pseudonocardiaceae</taxon>
        <taxon>Pseudonocardia</taxon>
    </lineage>
</organism>